<evidence type="ECO:0000313" key="3">
    <source>
        <dbReference type="Proteomes" id="UP000629468"/>
    </source>
</evidence>
<feature type="transmembrane region" description="Helical" evidence="1">
    <location>
        <begin position="251"/>
        <end position="274"/>
    </location>
</feature>
<comment type="caution">
    <text evidence="2">The sequence shown here is derived from an EMBL/GenBank/DDBJ whole genome shotgun (WGS) entry which is preliminary data.</text>
</comment>
<feature type="transmembrane region" description="Helical" evidence="1">
    <location>
        <begin position="228"/>
        <end position="245"/>
    </location>
</feature>
<accession>A0A8H7EY82</accession>
<feature type="transmembrane region" description="Helical" evidence="1">
    <location>
        <begin position="106"/>
        <end position="125"/>
    </location>
</feature>
<feature type="transmembrane region" description="Helical" evidence="1">
    <location>
        <begin position="20"/>
        <end position="40"/>
    </location>
</feature>
<gene>
    <name evidence="2" type="ORF">Agabi119p4_8142</name>
</gene>
<organism evidence="2 3">
    <name type="scientific">Agaricus bisporus var. burnettii</name>
    <dbReference type="NCBI Taxonomy" id="192524"/>
    <lineage>
        <taxon>Eukaryota</taxon>
        <taxon>Fungi</taxon>
        <taxon>Dikarya</taxon>
        <taxon>Basidiomycota</taxon>
        <taxon>Agaricomycotina</taxon>
        <taxon>Agaricomycetes</taxon>
        <taxon>Agaricomycetidae</taxon>
        <taxon>Agaricales</taxon>
        <taxon>Agaricineae</taxon>
        <taxon>Agaricaceae</taxon>
        <taxon>Agaricus</taxon>
    </lineage>
</organism>
<dbReference type="EMBL" id="JABXXO010000011">
    <property type="protein sequence ID" value="KAF7763605.1"/>
    <property type="molecule type" value="Genomic_DNA"/>
</dbReference>
<dbReference type="Proteomes" id="UP000629468">
    <property type="component" value="Unassembled WGS sequence"/>
</dbReference>
<dbReference type="AlphaFoldDB" id="A0A8H7EY82"/>
<evidence type="ECO:0000256" key="1">
    <source>
        <dbReference type="SAM" id="Phobius"/>
    </source>
</evidence>
<feature type="transmembrane region" description="Helical" evidence="1">
    <location>
        <begin position="172"/>
        <end position="196"/>
    </location>
</feature>
<evidence type="ECO:0000313" key="2">
    <source>
        <dbReference type="EMBL" id="KAF7763605.1"/>
    </source>
</evidence>
<keyword evidence="1" id="KW-1133">Transmembrane helix</keyword>
<protein>
    <submittedName>
        <fullName evidence="2">Uncharacterized protein</fullName>
    </submittedName>
</protein>
<reference evidence="2 3" key="1">
    <citation type="journal article" name="Sci. Rep.">
        <title>Telomere-to-telomere assembled and centromere annotated genomes of the two main subspecies of the button mushroom Agaricus bisporus reveal especially polymorphic chromosome ends.</title>
        <authorList>
            <person name="Sonnenberg A.S.M."/>
            <person name="Sedaghat-Telgerd N."/>
            <person name="Lavrijssen B."/>
            <person name="Ohm R.A."/>
            <person name="Hendrickx P.M."/>
            <person name="Scholtmeijer K."/>
            <person name="Baars J.J.P."/>
            <person name="van Peer A."/>
        </authorList>
    </citation>
    <scope>NUCLEOTIDE SEQUENCE [LARGE SCALE GENOMIC DNA]</scope>
    <source>
        <strain evidence="2 3">H119_p4</strain>
    </source>
</reference>
<feature type="transmembrane region" description="Helical" evidence="1">
    <location>
        <begin position="132"/>
        <end position="152"/>
    </location>
</feature>
<sequence>MSTGRFSLDAAQLAGIICEAVFYGIYLVTCVFCAQTLLLVGSNQEVRWARLREIRWMMAIIAMIFFLISTWDLAIGILQLFQAFISSEEPVAEYNKVANWINIARILNQGLTILLGDFCLIYRCWIVYERRWLVIAPSLILYFCAIAMMIKVVEIESNPRVVEPITNAIHPWFATMFGVSVVQNISTTGLLVWRIWRIENEVDKYINDPSGSVFNACRPRRLQKVMRVIAESGMIYTTTVFVAFLSSVSGSNATCVVATMALQAAGIAFNVILVRSIENNSELRVGVAGPGRITPIFQHTTGSASVDPEPNQNPRIEMMTAAPCAPV</sequence>
<feature type="transmembrane region" description="Helical" evidence="1">
    <location>
        <begin position="60"/>
        <end position="86"/>
    </location>
</feature>
<keyword evidence="1" id="KW-0812">Transmembrane</keyword>
<proteinExistence type="predicted"/>
<name>A0A8H7EY82_AGABI</name>
<keyword evidence="1" id="KW-0472">Membrane</keyword>